<keyword evidence="2" id="KW-0677">Repeat</keyword>
<evidence type="ECO:0000256" key="2">
    <source>
        <dbReference type="ARBA" id="ARBA00022737"/>
    </source>
</evidence>
<feature type="domain" description="BTB" evidence="3">
    <location>
        <begin position="12"/>
        <end position="79"/>
    </location>
</feature>
<dbReference type="Gene3D" id="1.25.40.420">
    <property type="match status" value="1"/>
</dbReference>
<dbReference type="CDD" id="cd14733">
    <property type="entry name" value="BACK"/>
    <property type="match status" value="1"/>
</dbReference>
<dbReference type="Pfam" id="PF00651">
    <property type="entry name" value="BTB"/>
    <property type="match status" value="1"/>
</dbReference>
<dbReference type="SUPFAM" id="SSF54695">
    <property type="entry name" value="POZ domain"/>
    <property type="match status" value="1"/>
</dbReference>
<evidence type="ECO:0000256" key="1">
    <source>
        <dbReference type="ARBA" id="ARBA00022441"/>
    </source>
</evidence>
<reference evidence="5" key="1">
    <citation type="submission" date="2025-08" db="UniProtKB">
        <authorList>
            <consortium name="RefSeq"/>
        </authorList>
    </citation>
    <scope>IDENTIFICATION</scope>
    <source>
        <tissue evidence="5">Gonad</tissue>
    </source>
</reference>
<dbReference type="GeneID" id="109472965"/>
<evidence type="ECO:0000313" key="5">
    <source>
        <dbReference type="RefSeq" id="XP_019628388.1"/>
    </source>
</evidence>
<dbReference type="SMART" id="SM00225">
    <property type="entry name" value="BTB"/>
    <property type="match status" value="1"/>
</dbReference>
<organism evidence="4 5">
    <name type="scientific">Branchiostoma belcheri</name>
    <name type="common">Amphioxus</name>
    <dbReference type="NCBI Taxonomy" id="7741"/>
    <lineage>
        <taxon>Eukaryota</taxon>
        <taxon>Metazoa</taxon>
        <taxon>Chordata</taxon>
        <taxon>Cephalochordata</taxon>
        <taxon>Leptocardii</taxon>
        <taxon>Amphioxiformes</taxon>
        <taxon>Branchiostomatidae</taxon>
        <taxon>Branchiostoma</taxon>
    </lineage>
</organism>
<dbReference type="InterPro" id="IPR011333">
    <property type="entry name" value="SKP1/BTB/POZ_sf"/>
</dbReference>
<dbReference type="InterPro" id="IPR015915">
    <property type="entry name" value="Kelch-typ_b-propeller"/>
</dbReference>
<evidence type="ECO:0000313" key="4">
    <source>
        <dbReference type="Proteomes" id="UP000515135"/>
    </source>
</evidence>
<dbReference type="Proteomes" id="UP000515135">
    <property type="component" value="Unplaced"/>
</dbReference>
<dbReference type="Pfam" id="PF01344">
    <property type="entry name" value="Kelch_1"/>
    <property type="match status" value="2"/>
</dbReference>
<name>A0A6P4YVL7_BRABE</name>
<dbReference type="Gene3D" id="3.30.710.10">
    <property type="entry name" value="Potassium Channel Kv1.1, Chain A"/>
    <property type="match status" value="1"/>
</dbReference>
<dbReference type="OrthoDB" id="45365at2759"/>
<gene>
    <name evidence="5" type="primary">LOC109472965</name>
</gene>
<dbReference type="RefSeq" id="XP_019628388.1">
    <property type="nucleotide sequence ID" value="XM_019772829.1"/>
</dbReference>
<dbReference type="Gene3D" id="2.120.10.80">
    <property type="entry name" value="Kelch-type beta propeller"/>
    <property type="match status" value="2"/>
</dbReference>
<keyword evidence="4" id="KW-1185">Reference proteome</keyword>
<accession>A0A6P4YVL7</accession>
<dbReference type="PANTHER" id="PTHR46375:SF4">
    <property type="entry name" value="KELCH-LIKE FAMILY, MEMBER 42"/>
    <property type="match status" value="1"/>
</dbReference>
<protein>
    <submittedName>
        <fullName evidence="5">Kelch-like protein 42</fullName>
    </submittedName>
</protein>
<dbReference type="SUPFAM" id="SSF117281">
    <property type="entry name" value="Kelch motif"/>
    <property type="match status" value="1"/>
</dbReference>
<dbReference type="PANTHER" id="PTHR46375">
    <property type="entry name" value="KELCH REPEAT AND BTB DOMAIN-CONTAINING PROTEIN 13-RELATED"/>
    <property type="match status" value="1"/>
</dbReference>
<dbReference type="Pfam" id="PF07707">
    <property type="entry name" value="BACK"/>
    <property type="match status" value="1"/>
</dbReference>
<dbReference type="InterPro" id="IPR000210">
    <property type="entry name" value="BTB/POZ_dom"/>
</dbReference>
<evidence type="ECO:0000259" key="3">
    <source>
        <dbReference type="PROSITE" id="PS50097"/>
    </source>
</evidence>
<dbReference type="AlphaFoldDB" id="A0A6P4YVL7"/>
<dbReference type="InterPro" id="IPR011705">
    <property type="entry name" value="BACK"/>
</dbReference>
<dbReference type="KEGG" id="bbel:109472965"/>
<dbReference type="InterPro" id="IPR006652">
    <property type="entry name" value="Kelch_1"/>
</dbReference>
<dbReference type="SMART" id="SM00612">
    <property type="entry name" value="Kelch"/>
    <property type="match status" value="2"/>
</dbReference>
<keyword evidence="1" id="KW-0880">Kelch repeat</keyword>
<dbReference type="PROSITE" id="PS50097">
    <property type="entry name" value="BTB"/>
    <property type="match status" value="1"/>
</dbReference>
<proteinExistence type="predicted"/>
<dbReference type="InterPro" id="IPR052392">
    <property type="entry name" value="Kelch-BTB_domain-containing"/>
</dbReference>
<sequence length="459" mass="51473">MATNTTDPGAGDMVTIVVDKKTFKVKKRTLVEKSEFFAAMFNSGMKETTQNAAVLRNVSAGVFRDLVAFLDTGKLRCEIGAELLTAAAFLQMRDVIEHCIRHVDVTNCIEFLSVAETHYLPELEEAVSKHLAENFLDVISSKTFEHLPKDLIDSVVNRRHAPKRYLFAIGSYDDSYKERSDVPRVSHLFDDVTQQWRTGCELPPSLCTHACGVAVLHNYIFVVGGFSSADCHQMQQAAACYDPITDTWRELPCMNQSRAHFVLVPHQDYLYALGGCMSFPYQGNSVKKLLSSVEAYSLRTRAWVRAASIPMETAQPCGTSCRGHVYTTVVRPTDELLIRYDPEEDIWEDVGVVPYMRFVQCMASWKEKLYLLGLSDLVSGIVRDFQSYDVMARQWTKLHKPITGQYFDGCVVMGTALYLVSSCGTQRCDLKSGEWNCHTLPPFPGSGFAHAQVLHVVVT</sequence>